<dbReference type="InterPro" id="IPR029278">
    <property type="entry name" value="Imm26"/>
</dbReference>
<sequence length="152" mass="17036">MARRKIIPRLGDVFEIPLADGKLAFGHILRGNLVGFYGFESDRRVSLDTVVASVVAFRIVCMIDSIEEGQWPILGNVPPPAPMNEPMRFWRSTAAGFLFIQEWRSDTGKEERRATEAEIAGLEESVIWNPSAVIARLKCFFRGEACPQVRLG</sequence>
<dbReference type="Pfam" id="PF15428">
    <property type="entry name" value="Imm26"/>
    <property type="match status" value="1"/>
</dbReference>
<gene>
    <name evidence="1" type="ORF">LZC94_16015</name>
</gene>
<dbReference type="RefSeq" id="WP_394828357.1">
    <property type="nucleotide sequence ID" value="NZ_CP089984.1"/>
</dbReference>
<dbReference type="Proteomes" id="UP001370348">
    <property type="component" value="Chromosome"/>
</dbReference>
<accession>A0ABZ2M8A0</accession>
<evidence type="ECO:0000313" key="2">
    <source>
        <dbReference type="Proteomes" id="UP001370348"/>
    </source>
</evidence>
<proteinExistence type="predicted"/>
<organism evidence="1 2">
    <name type="scientific">Pendulispora albinea</name>
    <dbReference type="NCBI Taxonomy" id="2741071"/>
    <lineage>
        <taxon>Bacteria</taxon>
        <taxon>Pseudomonadati</taxon>
        <taxon>Myxococcota</taxon>
        <taxon>Myxococcia</taxon>
        <taxon>Myxococcales</taxon>
        <taxon>Sorangiineae</taxon>
        <taxon>Pendulisporaceae</taxon>
        <taxon>Pendulispora</taxon>
    </lineage>
</organism>
<protein>
    <submittedName>
        <fullName evidence="1">Immunity 26/phosphotriesterase HocA family protein</fullName>
    </submittedName>
</protein>
<reference evidence="1 2" key="1">
    <citation type="submission" date="2021-12" db="EMBL/GenBank/DDBJ databases">
        <title>Discovery of the Pendulisporaceae a myxobacterial family with distinct sporulation behavior and unique specialized metabolism.</title>
        <authorList>
            <person name="Garcia R."/>
            <person name="Popoff A."/>
            <person name="Bader C.D."/>
            <person name="Loehr J."/>
            <person name="Walesch S."/>
            <person name="Walt C."/>
            <person name="Boldt J."/>
            <person name="Bunk B."/>
            <person name="Haeckl F.J.F.P.J."/>
            <person name="Gunesch A.P."/>
            <person name="Birkelbach J."/>
            <person name="Nuebel U."/>
            <person name="Pietschmann T."/>
            <person name="Bach T."/>
            <person name="Mueller R."/>
        </authorList>
    </citation>
    <scope>NUCLEOTIDE SEQUENCE [LARGE SCALE GENOMIC DNA]</scope>
    <source>
        <strain evidence="1 2">MSr11954</strain>
    </source>
</reference>
<name>A0ABZ2M8A0_9BACT</name>
<keyword evidence="2" id="KW-1185">Reference proteome</keyword>
<evidence type="ECO:0000313" key="1">
    <source>
        <dbReference type="EMBL" id="WXB18729.1"/>
    </source>
</evidence>
<dbReference type="EMBL" id="CP089984">
    <property type="protein sequence ID" value="WXB18729.1"/>
    <property type="molecule type" value="Genomic_DNA"/>
</dbReference>